<dbReference type="SUPFAM" id="SSF63520">
    <property type="entry name" value="PTS-regulatory domain, PRD"/>
    <property type="match status" value="1"/>
</dbReference>
<keyword evidence="6" id="KW-0813">Transport</keyword>
<proteinExistence type="predicted"/>
<dbReference type="Gene3D" id="3.40.930.10">
    <property type="entry name" value="Mannitol-specific EII, Chain A"/>
    <property type="match status" value="1"/>
</dbReference>
<keyword evidence="7" id="KW-1185">Reference proteome</keyword>
<dbReference type="InterPro" id="IPR011608">
    <property type="entry name" value="PRD"/>
</dbReference>
<dbReference type="PROSITE" id="PS51372">
    <property type="entry name" value="PRD_2"/>
    <property type="match status" value="1"/>
</dbReference>
<dbReference type="PANTHER" id="PTHR30185:SF18">
    <property type="entry name" value="TRANSCRIPTIONAL REGULATOR MTLR"/>
    <property type="match status" value="1"/>
</dbReference>
<dbReference type="InterPro" id="IPR050661">
    <property type="entry name" value="BglG_antiterminators"/>
</dbReference>
<dbReference type="Pfam" id="PF08279">
    <property type="entry name" value="HTH_11"/>
    <property type="match status" value="1"/>
</dbReference>
<dbReference type="PANTHER" id="PTHR30185">
    <property type="entry name" value="CRYPTIC BETA-GLUCOSIDE BGL OPERON ANTITERMINATOR"/>
    <property type="match status" value="1"/>
</dbReference>
<organism evidence="6 7">
    <name type="scientific">Thermophilibacter gallinarum</name>
    <dbReference type="NCBI Taxonomy" id="2779357"/>
    <lineage>
        <taxon>Bacteria</taxon>
        <taxon>Bacillati</taxon>
        <taxon>Actinomycetota</taxon>
        <taxon>Coriobacteriia</taxon>
        <taxon>Coriobacteriales</taxon>
        <taxon>Atopobiaceae</taxon>
        <taxon>Thermophilibacter</taxon>
    </lineage>
</organism>
<dbReference type="PROSITE" id="PS51094">
    <property type="entry name" value="PTS_EIIA_TYPE_2"/>
    <property type="match status" value="1"/>
</dbReference>
<dbReference type="Pfam" id="PF00359">
    <property type="entry name" value="PTS_EIIA_2"/>
    <property type="match status" value="1"/>
</dbReference>
<dbReference type="Gene3D" id="1.10.1790.10">
    <property type="entry name" value="PRD domain"/>
    <property type="match status" value="1"/>
</dbReference>
<evidence type="ECO:0000259" key="5">
    <source>
        <dbReference type="PROSITE" id="PS51372"/>
    </source>
</evidence>
<dbReference type="InterPro" id="IPR013196">
    <property type="entry name" value="HTH_11"/>
</dbReference>
<dbReference type="SUPFAM" id="SSF55804">
    <property type="entry name" value="Phoshotransferase/anion transport protein"/>
    <property type="match status" value="1"/>
</dbReference>
<dbReference type="InterPro" id="IPR036634">
    <property type="entry name" value="PRD_sf"/>
</dbReference>
<reference evidence="6 7" key="1">
    <citation type="submission" date="2020-10" db="EMBL/GenBank/DDBJ databases">
        <title>ChiBAC.</title>
        <authorList>
            <person name="Zenner C."/>
            <person name="Hitch T.C.A."/>
            <person name="Clavel T."/>
        </authorList>
    </citation>
    <scope>NUCLEOTIDE SEQUENCE [LARGE SCALE GENOMIC DNA]</scope>
    <source>
        <strain evidence="6 7">DSM 107455</strain>
    </source>
</reference>
<dbReference type="RefSeq" id="WP_193528823.1">
    <property type="nucleotide sequence ID" value="NZ_JADCJZ010000001.1"/>
</dbReference>
<dbReference type="Proteomes" id="UP001194273">
    <property type="component" value="Unassembled WGS sequence"/>
</dbReference>
<sequence length="607" mass="66578">MNSRAAHIVSILIADGHASLEHLSRELGISPRLVRYELDGLDAFCRRLGLAAPILDKGVVRFPDAGQVFSVSGAIDDLDPVDFVLSPTERRDVEFMLFLTSGAAHLTSQQIADRLGVSRSIIDRDVTLLKSELSASGLRLESLSSKGRRLAGSEFAVRRLAVQVIERNLDFACVHDERAFAWSAAARWFKALGVVDSARELLGVVMSLESGDFGHWLAFDSLRMIVYTLAVMRMRIDSSCVESDQIPDLASVVSSREYVYAVQIADEMARTGGAPLPTGEVDYLAMVLLGARFVTPEPYLREDWIGVQMLLDRIVRSMEERLGESFSADQELIESLQNHLGPMVFRLRHGIVTLSPDVEDARASHPMCFEALEDIVSHEEGGLLGEVSEGDVAYLALYFCASIERMARRAAIGRTDDVLLEKIMGVVQRHCTILDPEGLLGDMERAFTAHGLVVHAERIQPSLAELLGPEKILCPVDASGYEEAIRTACAPLVSAGDVDDDFVDQALADMRREGTCFAFMPGVALVHGRAGRSVNRLAMTLAVLPEGVESGRADYDPIHLVFCLAATDNWSHIRALRDLLELFDRVDVQTLCTARNASEIREVMGGA</sequence>
<gene>
    <name evidence="6" type="ORF">INF26_00620</name>
</gene>
<comment type="caution">
    <text evidence="6">The sequence shown here is derived from an EMBL/GenBank/DDBJ whole genome shotgun (WGS) entry which is preliminary data.</text>
</comment>
<evidence type="ECO:0000256" key="2">
    <source>
        <dbReference type="ARBA" id="ARBA00023015"/>
    </source>
</evidence>
<feature type="domain" description="PRD" evidence="5">
    <location>
        <begin position="302"/>
        <end position="409"/>
    </location>
</feature>
<accession>A0ABR9QQM4</accession>
<evidence type="ECO:0000256" key="1">
    <source>
        <dbReference type="ARBA" id="ARBA00022737"/>
    </source>
</evidence>
<dbReference type="InterPro" id="IPR002178">
    <property type="entry name" value="PTS_EIIA_type-2_dom"/>
</dbReference>
<dbReference type="Pfam" id="PF00874">
    <property type="entry name" value="PRD"/>
    <property type="match status" value="1"/>
</dbReference>
<feature type="domain" description="PTS EIIA type-2" evidence="4">
    <location>
        <begin position="465"/>
        <end position="607"/>
    </location>
</feature>
<name>A0ABR9QQM4_9ACTN</name>
<keyword evidence="6" id="KW-0762">Sugar transport</keyword>
<evidence type="ECO:0000256" key="3">
    <source>
        <dbReference type="ARBA" id="ARBA00023163"/>
    </source>
</evidence>
<evidence type="ECO:0000259" key="4">
    <source>
        <dbReference type="PROSITE" id="PS51094"/>
    </source>
</evidence>
<keyword evidence="1" id="KW-0677">Repeat</keyword>
<evidence type="ECO:0000313" key="6">
    <source>
        <dbReference type="EMBL" id="MBE5023365.1"/>
    </source>
</evidence>
<keyword evidence="3" id="KW-0804">Transcription</keyword>
<dbReference type="EMBL" id="JADCJZ010000001">
    <property type="protein sequence ID" value="MBE5023365.1"/>
    <property type="molecule type" value="Genomic_DNA"/>
</dbReference>
<dbReference type="InterPro" id="IPR016152">
    <property type="entry name" value="PTrfase/Anion_transptr"/>
</dbReference>
<evidence type="ECO:0000313" key="7">
    <source>
        <dbReference type="Proteomes" id="UP001194273"/>
    </source>
</evidence>
<keyword evidence="2" id="KW-0805">Transcription regulation</keyword>
<protein>
    <submittedName>
        <fullName evidence="6">PTS sugar transporter subunit IIA</fullName>
    </submittedName>
</protein>